<gene>
    <name evidence="1" type="ORF">DHEL01_v206879</name>
</gene>
<accession>A0A2P5HWU6</accession>
<evidence type="ECO:0000313" key="1">
    <source>
        <dbReference type="EMBL" id="POS74721.1"/>
    </source>
</evidence>
<name>A0A2P5HWU6_DIAHE</name>
<dbReference type="InParanoid" id="A0A2P5HWU6"/>
<sequence>MGAQSRVVENLRSRPNISWNRPRFVGAARVAGAGERGDLSCRMEAFAETPKTDTYRLGWPGLAWTALEKVTDGQAA</sequence>
<dbReference type="AlphaFoldDB" id="A0A2P5HWU6"/>
<proteinExistence type="predicted"/>
<evidence type="ECO:0000313" key="2">
    <source>
        <dbReference type="Proteomes" id="UP000094444"/>
    </source>
</evidence>
<reference evidence="1" key="1">
    <citation type="submission" date="2017-09" db="EMBL/GenBank/DDBJ databases">
        <title>Polyketide synthases of a Diaporthe helianthi virulent isolate.</title>
        <authorList>
            <person name="Baroncelli R."/>
        </authorList>
    </citation>
    <scope>NUCLEOTIDE SEQUENCE [LARGE SCALE GENOMIC DNA]</scope>
    <source>
        <strain evidence="1">7/96</strain>
    </source>
</reference>
<dbReference type="Proteomes" id="UP000094444">
    <property type="component" value="Unassembled WGS sequence"/>
</dbReference>
<dbReference type="EMBL" id="MAVT02000586">
    <property type="protein sequence ID" value="POS74721.1"/>
    <property type="molecule type" value="Genomic_DNA"/>
</dbReference>
<organism evidence="1 2">
    <name type="scientific">Diaporthe helianthi</name>
    <dbReference type="NCBI Taxonomy" id="158607"/>
    <lineage>
        <taxon>Eukaryota</taxon>
        <taxon>Fungi</taxon>
        <taxon>Dikarya</taxon>
        <taxon>Ascomycota</taxon>
        <taxon>Pezizomycotina</taxon>
        <taxon>Sordariomycetes</taxon>
        <taxon>Sordariomycetidae</taxon>
        <taxon>Diaporthales</taxon>
        <taxon>Diaporthaceae</taxon>
        <taxon>Diaporthe</taxon>
    </lineage>
</organism>
<keyword evidence="2" id="KW-1185">Reference proteome</keyword>
<protein>
    <submittedName>
        <fullName evidence="1">Uncharacterized protein</fullName>
    </submittedName>
</protein>
<comment type="caution">
    <text evidence="1">The sequence shown here is derived from an EMBL/GenBank/DDBJ whole genome shotgun (WGS) entry which is preliminary data.</text>
</comment>